<evidence type="ECO:0000256" key="6">
    <source>
        <dbReference type="ARBA" id="ARBA00023049"/>
    </source>
</evidence>
<evidence type="ECO:0000313" key="14">
    <source>
        <dbReference type="EMBL" id="VFT78631.1"/>
    </source>
</evidence>
<keyword evidence="11" id="KW-0472">Membrane</keyword>
<dbReference type="SUPFAM" id="SSF55486">
    <property type="entry name" value="Metalloproteases ('zincins'), catalytic domain"/>
    <property type="match status" value="1"/>
</dbReference>
<evidence type="ECO:0000259" key="12">
    <source>
        <dbReference type="PROSITE" id="PS50026"/>
    </source>
</evidence>
<feature type="binding site" evidence="8">
    <location>
        <position position="319"/>
    </location>
    <ligand>
        <name>Zn(2+)</name>
        <dbReference type="ChEBI" id="CHEBI:29105"/>
        <note>catalytic</note>
    </ligand>
</feature>
<dbReference type="Proteomes" id="UP000332933">
    <property type="component" value="Unassembled WGS sequence"/>
</dbReference>
<dbReference type="Gene3D" id="3.90.132.10">
    <property type="entry name" value="Leishmanolysin , domain 2"/>
    <property type="match status" value="1"/>
</dbReference>
<keyword evidence="6 8" id="KW-0482">Metalloprotease</keyword>
<reference evidence="13" key="2">
    <citation type="submission" date="2019-06" db="EMBL/GenBank/DDBJ databases">
        <title>Genomics analysis of Aphanomyces spp. identifies a new class of oomycete effector associated with host adaptation.</title>
        <authorList>
            <person name="Gaulin E."/>
        </authorList>
    </citation>
    <scope>NUCLEOTIDE SEQUENCE</scope>
    <source>
        <strain evidence="13">CBS 578.67</strain>
    </source>
</reference>
<dbReference type="PROSITE" id="PS00022">
    <property type="entry name" value="EGF_1"/>
    <property type="match status" value="1"/>
</dbReference>
<feature type="domain" description="EGF-like" evidence="12">
    <location>
        <begin position="544"/>
        <end position="576"/>
    </location>
</feature>
<evidence type="ECO:0000256" key="2">
    <source>
        <dbReference type="ARBA" id="ARBA00022670"/>
    </source>
</evidence>
<sequence>MTYAVALGHHNCGHDQVIDTFLNSIDTTSVTAHQILVPHHDHHHHHLSHGDHQESHGHRHLAAQDQTSSSNTSSNVFKPLRVAFDLSKLVRDPGFACQQTGQLVQLDNANYTCTANDVLTTDKLDFITTVLLPAAQEYFSSILSVHPVDTLTVPGIKCGTPAWACCTGSFPAQYTSPGLSGADFLLHVTARPVGTGVIAWAIPCNQDQFGRPISAQANFGPQQLNADPALRITQIGTILHELSHALGFSSSLFGSYRRPNNGLPWGAANVVQVTPGPNATNIARLTTPKVKQFVQTYFNCSGVAGGELQSDNAQSYTSHWAKRLFLNEYMMATSTSVPVYSMFTLAAFEDSGWYQVNYTRAQTLRYGRGGGCALATGRCTDFPGSLCYDSQSRDCTPDYTSKGVCNLAAFSTPLPPAFQYFNSPFIGGRDAFANYCPRFVPLAGMDCRGIGSTPAARGSLLETIGLTSLCFRGALQSQTARASPTTASYCFQVQGCNATSLQIAVGHTTVSCPFDQGSSVVAISTAVDDEGNRYTGSLTCPRNPQDMCNVNLCSNMGVWTGSGCACSPGYTGADCSHLVCPKHKDTGAVCSNNGVCVNGVCQCNSTLGVGIACSRRPSNEIMDAPSSTSTAGPLVLGFAFLALAMWVYCQGQRRRRRANPATFPPAAALFSPKTRLLYFQDIDARAVDYGTDHATSALSINI</sequence>
<dbReference type="Gene3D" id="3.10.170.20">
    <property type="match status" value="1"/>
</dbReference>
<evidence type="ECO:0000256" key="4">
    <source>
        <dbReference type="ARBA" id="ARBA00022801"/>
    </source>
</evidence>
<keyword evidence="11" id="KW-0812">Transmembrane</keyword>
<keyword evidence="9" id="KW-0245">EGF-like domain</keyword>
<evidence type="ECO:0000313" key="13">
    <source>
        <dbReference type="EMBL" id="KAF0718884.1"/>
    </source>
</evidence>
<evidence type="ECO:0000256" key="10">
    <source>
        <dbReference type="SAM" id="MobiDB-lite"/>
    </source>
</evidence>
<evidence type="ECO:0000256" key="9">
    <source>
        <dbReference type="PROSITE-ProRule" id="PRU00076"/>
    </source>
</evidence>
<dbReference type="PRINTS" id="PR00782">
    <property type="entry name" value="LSHMANOLYSIN"/>
</dbReference>
<gene>
    <name evidence="14" type="primary">Aste57867_1414</name>
    <name evidence="13" type="ORF">As57867_001413</name>
    <name evidence="14" type="ORF">ASTE57867_1414</name>
</gene>
<keyword evidence="15" id="KW-1185">Reference proteome</keyword>
<dbReference type="PANTHER" id="PTHR10942:SF0">
    <property type="entry name" value="LEISHMANOLYSIN-LIKE PEPTIDASE"/>
    <property type="match status" value="1"/>
</dbReference>
<feature type="binding site" evidence="8">
    <location>
        <position position="244"/>
    </location>
    <ligand>
        <name>Zn(2+)</name>
        <dbReference type="ChEBI" id="CHEBI:29105"/>
        <note>catalytic</note>
    </ligand>
</feature>
<dbReference type="GO" id="GO:0006508">
    <property type="term" value="P:proteolysis"/>
    <property type="evidence" value="ECO:0007669"/>
    <property type="project" value="UniProtKB-KW"/>
</dbReference>
<dbReference type="GO" id="GO:0005737">
    <property type="term" value="C:cytoplasm"/>
    <property type="evidence" value="ECO:0007669"/>
    <property type="project" value="TreeGrafter"/>
</dbReference>
<organism evidence="14 15">
    <name type="scientific">Aphanomyces stellatus</name>
    <dbReference type="NCBI Taxonomy" id="120398"/>
    <lineage>
        <taxon>Eukaryota</taxon>
        <taxon>Sar</taxon>
        <taxon>Stramenopiles</taxon>
        <taxon>Oomycota</taxon>
        <taxon>Saprolegniomycetes</taxon>
        <taxon>Saprolegniales</taxon>
        <taxon>Verrucalvaceae</taxon>
        <taxon>Aphanomyces</taxon>
    </lineage>
</organism>
<evidence type="ECO:0000256" key="7">
    <source>
        <dbReference type="PIRSR" id="PIRSR601577-1"/>
    </source>
</evidence>
<reference evidence="14 15" key="1">
    <citation type="submission" date="2019-03" db="EMBL/GenBank/DDBJ databases">
        <authorList>
            <person name="Gaulin E."/>
            <person name="Dumas B."/>
        </authorList>
    </citation>
    <scope>NUCLEOTIDE SEQUENCE [LARGE SCALE GENOMIC DNA]</scope>
    <source>
        <strain evidence="14">CBS 568.67</strain>
    </source>
</reference>
<keyword evidence="5 8" id="KW-0862">Zinc</keyword>
<evidence type="ECO:0000256" key="11">
    <source>
        <dbReference type="SAM" id="Phobius"/>
    </source>
</evidence>
<comment type="caution">
    <text evidence="9">Lacks conserved residue(s) required for the propagation of feature annotation.</text>
</comment>
<dbReference type="Gene3D" id="2.10.25.10">
    <property type="entry name" value="Laminin"/>
    <property type="match status" value="1"/>
</dbReference>
<dbReference type="AlphaFoldDB" id="A0A485KA92"/>
<keyword evidence="4" id="KW-0378">Hydrolase</keyword>
<dbReference type="GO" id="GO:0046872">
    <property type="term" value="F:metal ion binding"/>
    <property type="evidence" value="ECO:0007669"/>
    <property type="project" value="UniProtKB-KW"/>
</dbReference>
<evidence type="ECO:0000256" key="8">
    <source>
        <dbReference type="PIRSR" id="PIRSR601577-2"/>
    </source>
</evidence>
<dbReference type="Gene3D" id="2.10.55.10">
    <property type="entry name" value="Leishmanolysin domain 3"/>
    <property type="match status" value="1"/>
</dbReference>
<feature type="transmembrane region" description="Helical" evidence="11">
    <location>
        <begin position="631"/>
        <end position="649"/>
    </location>
</feature>
<dbReference type="GO" id="GO:0007155">
    <property type="term" value="P:cell adhesion"/>
    <property type="evidence" value="ECO:0007669"/>
    <property type="project" value="InterPro"/>
</dbReference>
<protein>
    <submittedName>
        <fullName evidence="14">Aste57867_1414 protein</fullName>
    </submittedName>
</protein>
<dbReference type="Pfam" id="PF01457">
    <property type="entry name" value="Peptidase_M8"/>
    <property type="match status" value="1"/>
</dbReference>
<dbReference type="PROSITE" id="PS01186">
    <property type="entry name" value="EGF_2"/>
    <property type="match status" value="1"/>
</dbReference>
<keyword evidence="11" id="KW-1133">Transmembrane helix</keyword>
<evidence type="ECO:0000256" key="1">
    <source>
        <dbReference type="ARBA" id="ARBA00005860"/>
    </source>
</evidence>
<dbReference type="OrthoDB" id="527990at2759"/>
<dbReference type="InterPro" id="IPR000742">
    <property type="entry name" value="EGF"/>
</dbReference>
<accession>A0A485KA92</accession>
<evidence type="ECO:0000256" key="3">
    <source>
        <dbReference type="ARBA" id="ARBA00022723"/>
    </source>
</evidence>
<keyword evidence="3 8" id="KW-0479">Metal-binding</keyword>
<feature type="region of interest" description="Disordered" evidence="10">
    <location>
        <begin position="40"/>
        <end position="74"/>
    </location>
</feature>
<dbReference type="EMBL" id="VJMH01000112">
    <property type="protein sequence ID" value="KAF0718884.1"/>
    <property type="molecule type" value="Genomic_DNA"/>
</dbReference>
<feature type="binding site" evidence="8">
    <location>
        <position position="240"/>
    </location>
    <ligand>
        <name>Zn(2+)</name>
        <dbReference type="ChEBI" id="CHEBI:29105"/>
        <note>catalytic</note>
    </ligand>
</feature>
<dbReference type="GO" id="GO:0004222">
    <property type="term" value="F:metalloendopeptidase activity"/>
    <property type="evidence" value="ECO:0007669"/>
    <property type="project" value="InterPro"/>
</dbReference>
<proteinExistence type="inferred from homology"/>
<feature type="disulfide bond" evidence="9">
    <location>
        <begin position="566"/>
        <end position="575"/>
    </location>
</feature>
<dbReference type="GO" id="GO:0016020">
    <property type="term" value="C:membrane"/>
    <property type="evidence" value="ECO:0007669"/>
    <property type="project" value="InterPro"/>
</dbReference>
<keyword evidence="9" id="KW-1015">Disulfide bond</keyword>
<evidence type="ECO:0000313" key="15">
    <source>
        <dbReference type="Proteomes" id="UP000332933"/>
    </source>
</evidence>
<dbReference type="PROSITE" id="PS50026">
    <property type="entry name" value="EGF_3"/>
    <property type="match status" value="1"/>
</dbReference>
<dbReference type="EMBL" id="CAADRA010000112">
    <property type="protein sequence ID" value="VFT78631.1"/>
    <property type="molecule type" value="Genomic_DNA"/>
</dbReference>
<dbReference type="PANTHER" id="PTHR10942">
    <property type="entry name" value="LEISHMANOLYSIN-LIKE PEPTIDASE"/>
    <property type="match status" value="1"/>
</dbReference>
<comment type="cofactor">
    <cofactor evidence="8">
        <name>Zn(2+)</name>
        <dbReference type="ChEBI" id="CHEBI:29105"/>
    </cofactor>
    <text evidence="8">Binds 1 zinc ion per subunit.</text>
</comment>
<evidence type="ECO:0000256" key="5">
    <source>
        <dbReference type="ARBA" id="ARBA00022833"/>
    </source>
</evidence>
<feature type="active site" evidence="7">
    <location>
        <position position="241"/>
    </location>
</feature>
<dbReference type="InterPro" id="IPR001577">
    <property type="entry name" value="Peptidase_M8"/>
</dbReference>
<comment type="similarity">
    <text evidence="1">Belongs to the peptidase M8 family.</text>
</comment>
<keyword evidence="2" id="KW-0645">Protease</keyword>
<name>A0A485KA92_9STRA</name>